<reference evidence="5" key="1">
    <citation type="submission" date="2023-06" db="EMBL/GenBank/DDBJ databases">
        <title>Sysu t00039.</title>
        <authorList>
            <person name="Gao L."/>
            <person name="Fang B.-Z."/>
            <person name="Li W.-J."/>
        </authorList>
    </citation>
    <scope>NUCLEOTIDE SEQUENCE</scope>
    <source>
        <strain evidence="5">SYSU T00039</strain>
    </source>
</reference>
<dbReference type="SUPFAM" id="SSF51445">
    <property type="entry name" value="(Trans)glycosidases"/>
    <property type="match status" value="1"/>
</dbReference>
<dbReference type="Gene3D" id="2.60.40.10">
    <property type="entry name" value="Immunoglobulins"/>
    <property type="match status" value="1"/>
</dbReference>
<comment type="similarity">
    <text evidence="1">Belongs to the glycosyl hydrolase 3 family.</text>
</comment>
<dbReference type="InterPro" id="IPR008999">
    <property type="entry name" value="Actin-crosslinking"/>
</dbReference>
<dbReference type="InterPro" id="IPR013783">
    <property type="entry name" value="Ig-like_fold"/>
</dbReference>
<keyword evidence="3 5" id="KW-0378">Hydrolase</keyword>
<name>A0AAW7M749_9MICO</name>
<dbReference type="PANTHER" id="PTHR42721:SF3">
    <property type="entry name" value="BETA-D-XYLOSIDASE 5-RELATED"/>
    <property type="match status" value="1"/>
</dbReference>
<dbReference type="SMART" id="SM01217">
    <property type="entry name" value="Fn3_like"/>
    <property type="match status" value="1"/>
</dbReference>
<dbReference type="InterPro" id="IPR026891">
    <property type="entry name" value="Fn3-like"/>
</dbReference>
<dbReference type="SUPFAM" id="SSF50405">
    <property type="entry name" value="Actin-crosslinking proteins"/>
    <property type="match status" value="1"/>
</dbReference>
<dbReference type="InterPro" id="IPR017853">
    <property type="entry name" value="GH"/>
</dbReference>
<dbReference type="RefSeq" id="WP_301118305.1">
    <property type="nucleotide sequence ID" value="NZ_JAUHPX010000002.1"/>
</dbReference>
<dbReference type="InterPro" id="IPR036962">
    <property type="entry name" value="Glyco_hydro_3_N_sf"/>
</dbReference>
<evidence type="ECO:0000313" key="5">
    <source>
        <dbReference type="EMBL" id="MDN4487233.1"/>
    </source>
</evidence>
<dbReference type="GO" id="GO:0009044">
    <property type="term" value="F:xylan 1,4-beta-xylosidase activity"/>
    <property type="evidence" value="ECO:0007669"/>
    <property type="project" value="InterPro"/>
</dbReference>
<comment type="caution">
    <text evidence="5">The sequence shown here is derived from an EMBL/GenBank/DDBJ whole genome shotgun (WGS) entry which is preliminary data.</text>
</comment>
<keyword evidence="2" id="KW-0732">Signal</keyword>
<dbReference type="AlphaFoldDB" id="A0AAW7M749"/>
<sequence length="837" mass="89170">MTEETPRYRRIELSVAERAQDLLERLTPAERIAMLHQVVQPVDRLGLGEFHTGCEALHGAAWMGTATVFPQPVGLAATWDLDLVERVGAVAATEVRAKRAEKPSVSLNVWAPVVNTLRHPLWGRNEESYSEDPHLTGEMGAAYARGLRGDHERVWRTVPALKHFLGYSNESDRSVTSSEMSLRTLHEEELPAFRCALETGAAGGMMLAYNRVNGRAAHTQPELVAEARSWAPESIAVVSDAAAPTFLVTTQREEPDFVHGAAALVRAGLDSFTDNDANAQPTIDQITAALDQGLLTMAEVDAAVLRLLELRVRTGELDGDADPYAGITADDIDLPASRELAREAVARSVVVLRNDAGVLPLAQPTRVAVVGPLADDVLTDWYAGTPPYKSTIAGAIAERFPGAAVEVATGADTVALRAASSGRYVTASADGATVIADADAAVDAALFDVTDWGDGVLTLRSHASGLLLTGGHWPVRADADRVGGWVAQESFRRVTHADGTWSLLHLGSGRWLRVMREAGLVSADAVTLDAAERFTARVVRSGAEAVATAAAAADAVIVAVGNDPHLAGRETEDRPHLYLPEAAAEVYRTAREANPRTVLTVVSSFPYVLGEGVADAPTVVWSSHGGQELGHGLVDVLAGDVEPSGRLAQSWPAHPDQAGDLFDYDTLRQQATYRHQPAPMAFAFGHGCTYGEVTYAGVTLSEGEVAAPAPTHRHPALTPRANEATVTATVTVRNDGARAAEELVQVYAVGDGATRIPTPLRLLLAYRRVRLEPGETREVELTFAVERLAVWDDEPRLEGAPSDWLHEGALRVQPGTYTIAAGSSADACAVEAALTVS</sequence>
<dbReference type="Pfam" id="PF14310">
    <property type="entry name" value="Fn3-like"/>
    <property type="match status" value="1"/>
</dbReference>
<organism evidence="5 6">
    <name type="scientific">Demequina lignilytica</name>
    <dbReference type="NCBI Taxonomy" id="3051663"/>
    <lineage>
        <taxon>Bacteria</taxon>
        <taxon>Bacillati</taxon>
        <taxon>Actinomycetota</taxon>
        <taxon>Actinomycetes</taxon>
        <taxon>Micrococcales</taxon>
        <taxon>Demequinaceae</taxon>
        <taxon>Demequina</taxon>
    </lineage>
</organism>
<dbReference type="InterPro" id="IPR002772">
    <property type="entry name" value="Glyco_hydro_3_C"/>
</dbReference>
<dbReference type="GO" id="GO:0031222">
    <property type="term" value="P:arabinan catabolic process"/>
    <property type="evidence" value="ECO:0007669"/>
    <property type="project" value="TreeGrafter"/>
</dbReference>
<dbReference type="Pfam" id="PF01915">
    <property type="entry name" value="Glyco_hydro_3_C"/>
    <property type="match status" value="1"/>
</dbReference>
<dbReference type="InterPro" id="IPR001764">
    <property type="entry name" value="Glyco_hydro_3_N"/>
</dbReference>
<dbReference type="GO" id="GO:0046556">
    <property type="term" value="F:alpha-L-arabinofuranosidase activity"/>
    <property type="evidence" value="ECO:0007669"/>
    <property type="project" value="TreeGrafter"/>
</dbReference>
<evidence type="ECO:0000313" key="6">
    <source>
        <dbReference type="Proteomes" id="UP001172737"/>
    </source>
</evidence>
<dbReference type="InterPro" id="IPR044993">
    <property type="entry name" value="BXL"/>
</dbReference>
<dbReference type="Gene3D" id="3.40.50.1700">
    <property type="entry name" value="Glycoside hydrolase family 3 C-terminal domain"/>
    <property type="match status" value="1"/>
</dbReference>
<evidence type="ECO:0000256" key="1">
    <source>
        <dbReference type="ARBA" id="ARBA00005336"/>
    </source>
</evidence>
<proteinExistence type="inferred from homology"/>
<dbReference type="PANTHER" id="PTHR42721">
    <property type="entry name" value="SUGAR HYDROLASE-RELATED"/>
    <property type="match status" value="1"/>
</dbReference>
<evidence type="ECO:0000259" key="4">
    <source>
        <dbReference type="SMART" id="SM01217"/>
    </source>
</evidence>
<protein>
    <submittedName>
        <fullName evidence="5">Glycoside hydrolase family 3 C-terminal domain-containing protein</fullName>
    </submittedName>
</protein>
<accession>A0AAW7M749</accession>
<dbReference type="Pfam" id="PF00933">
    <property type="entry name" value="Glyco_hydro_3"/>
    <property type="match status" value="1"/>
</dbReference>
<dbReference type="EMBL" id="JAUHPX010000002">
    <property type="protein sequence ID" value="MDN4487233.1"/>
    <property type="molecule type" value="Genomic_DNA"/>
</dbReference>
<gene>
    <name evidence="5" type="ORF">QQX10_03530</name>
</gene>
<feature type="domain" description="Fibronectin type III-like" evidence="4">
    <location>
        <begin position="742"/>
        <end position="825"/>
    </location>
</feature>
<dbReference type="Gene3D" id="2.60.120.380">
    <property type="match status" value="1"/>
</dbReference>
<keyword evidence="6" id="KW-1185">Reference proteome</keyword>
<dbReference type="CDD" id="cd23343">
    <property type="entry name" value="beta-trefoil_FSCN_BglX-like"/>
    <property type="match status" value="1"/>
</dbReference>
<dbReference type="Gene3D" id="3.20.20.300">
    <property type="entry name" value="Glycoside hydrolase, family 3, N-terminal domain"/>
    <property type="match status" value="1"/>
</dbReference>
<dbReference type="GO" id="GO:0045493">
    <property type="term" value="P:xylan catabolic process"/>
    <property type="evidence" value="ECO:0007669"/>
    <property type="project" value="InterPro"/>
</dbReference>
<evidence type="ECO:0000256" key="3">
    <source>
        <dbReference type="ARBA" id="ARBA00022801"/>
    </source>
</evidence>
<dbReference type="SUPFAM" id="SSF52279">
    <property type="entry name" value="Beta-D-glucan exohydrolase, C-terminal domain"/>
    <property type="match status" value="1"/>
</dbReference>
<dbReference type="Proteomes" id="UP001172737">
    <property type="component" value="Unassembled WGS sequence"/>
</dbReference>
<evidence type="ECO:0000256" key="2">
    <source>
        <dbReference type="ARBA" id="ARBA00022729"/>
    </source>
</evidence>
<dbReference type="PRINTS" id="PR00133">
    <property type="entry name" value="GLHYDRLASE3"/>
</dbReference>
<dbReference type="InterPro" id="IPR036881">
    <property type="entry name" value="Glyco_hydro_3_C_sf"/>
</dbReference>